<feature type="transmembrane region" description="Helical" evidence="7">
    <location>
        <begin position="96"/>
        <end position="118"/>
    </location>
</feature>
<dbReference type="Proteomes" id="UP000306416">
    <property type="component" value="Unassembled WGS sequence"/>
</dbReference>
<sequence>MGDRAPLKTLFLVNFAVTLGFGIADAFFPTYLFGLGARGIMLGLPLVLYSLSKIIFSPVLGACADRIGYRRIVLASLFLYLAVSVGYLCTHDVLQLILLRLVQGVSCAMFRPVILAMVGSATGKEERGRVMATFDISFYAPLGLGPLIGGALKDAWGFTGIFVAVTLLSLAAFLFALRRLPHATVRSGRSAAPGGVVTLWGLQRGSYRGLLAFIFGRACGISLSGSFLPILLSSKLGLSGLRSGLVLASGTAAMTLLLRPMGILSDRAPRPLLVLLGGGAVSLLYLLVPAATGFGSMLVLAVAIGVFSVVSQPASSALLVEEGTRYGMGATVGTFNAVLNAGFVAGPLLGALLQGTLGLTAVFHAAGAVGLAAVALFAAELWGGMPLTAAAPLEHEEVALVTTRAGVTCESAPPFSHAA</sequence>
<evidence type="ECO:0000256" key="6">
    <source>
        <dbReference type="ARBA" id="ARBA00023136"/>
    </source>
</evidence>
<dbReference type="AlphaFoldDB" id="A0A4S1CD85"/>
<dbReference type="SUPFAM" id="SSF103473">
    <property type="entry name" value="MFS general substrate transporter"/>
    <property type="match status" value="1"/>
</dbReference>
<feature type="transmembrane region" description="Helical" evidence="7">
    <location>
        <begin position="12"/>
        <end position="34"/>
    </location>
</feature>
<dbReference type="EMBL" id="SRSC01000003">
    <property type="protein sequence ID" value="TGU71388.1"/>
    <property type="molecule type" value="Genomic_DNA"/>
</dbReference>
<evidence type="ECO:0000313" key="9">
    <source>
        <dbReference type="EMBL" id="TGU71388.1"/>
    </source>
</evidence>
<keyword evidence="3" id="KW-1003">Cell membrane</keyword>
<feature type="transmembrane region" description="Helical" evidence="7">
    <location>
        <begin position="210"/>
        <end position="232"/>
    </location>
</feature>
<dbReference type="Pfam" id="PF07690">
    <property type="entry name" value="MFS_1"/>
    <property type="match status" value="2"/>
</dbReference>
<dbReference type="CDD" id="cd17325">
    <property type="entry name" value="MFS_MdtG_SLC18_like"/>
    <property type="match status" value="1"/>
</dbReference>
<evidence type="ECO:0000256" key="7">
    <source>
        <dbReference type="SAM" id="Phobius"/>
    </source>
</evidence>
<keyword evidence="4 7" id="KW-0812">Transmembrane</keyword>
<proteinExistence type="predicted"/>
<reference evidence="9 10" key="1">
    <citation type="submission" date="2019-04" db="EMBL/GenBank/DDBJ databases">
        <title>Geobacter oryzae sp. nov., ferric-reducing bacteria isolated from paddy soil.</title>
        <authorList>
            <person name="Xu Z."/>
            <person name="Masuda Y."/>
            <person name="Itoh H."/>
            <person name="Senoo K."/>
        </authorList>
    </citation>
    <scope>NUCLEOTIDE SEQUENCE [LARGE SCALE GENOMIC DNA]</scope>
    <source>
        <strain evidence="9 10">Red111</strain>
    </source>
</reference>
<feature type="transmembrane region" description="Helical" evidence="7">
    <location>
        <begin position="155"/>
        <end position="177"/>
    </location>
</feature>
<feature type="transmembrane region" description="Helical" evidence="7">
    <location>
        <begin position="72"/>
        <end position="90"/>
    </location>
</feature>
<keyword evidence="2" id="KW-0813">Transport</keyword>
<evidence type="ECO:0000256" key="3">
    <source>
        <dbReference type="ARBA" id="ARBA00022475"/>
    </source>
</evidence>
<dbReference type="InterPro" id="IPR036259">
    <property type="entry name" value="MFS_trans_sf"/>
</dbReference>
<name>A0A4S1CD85_9BACT</name>
<feature type="transmembrane region" description="Helical" evidence="7">
    <location>
        <begin position="332"/>
        <end position="353"/>
    </location>
</feature>
<dbReference type="RefSeq" id="WP_135870940.1">
    <property type="nucleotide sequence ID" value="NZ_SRSC01000003.1"/>
</dbReference>
<feature type="transmembrane region" description="Helical" evidence="7">
    <location>
        <begin position="270"/>
        <end position="288"/>
    </location>
</feature>
<feature type="transmembrane region" description="Helical" evidence="7">
    <location>
        <begin position="40"/>
        <end position="60"/>
    </location>
</feature>
<accession>A0A4S1CD85</accession>
<feature type="transmembrane region" description="Helical" evidence="7">
    <location>
        <begin position="359"/>
        <end position="379"/>
    </location>
</feature>
<dbReference type="Gene3D" id="1.20.1250.20">
    <property type="entry name" value="MFS general substrate transporter like domains"/>
    <property type="match status" value="2"/>
</dbReference>
<feature type="transmembrane region" description="Helical" evidence="7">
    <location>
        <begin position="294"/>
        <end position="320"/>
    </location>
</feature>
<evidence type="ECO:0000259" key="8">
    <source>
        <dbReference type="PROSITE" id="PS50850"/>
    </source>
</evidence>
<dbReference type="InterPro" id="IPR011701">
    <property type="entry name" value="MFS"/>
</dbReference>
<evidence type="ECO:0000256" key="5">
    <source>
        <dbReference type="ARBA" id="ARBA00022989"/>
    </source>
</evidence>
<evidence type="ECO:0000256" key="1">
    <source>
        <dbReference type="ARBA" id="ARBA00004651"/>
    </source>
</evidence>
<gene>
    <name evidence="9" type="ORF">E4633_13735</name>
</gene>
<protein>
    <submittedName>
        <fullName evidence="9">MFS transporter</fullName>
    </submittedName>
</protein>
<evidence type="ECO:0000313" key="10">
    <source>
        <dbReference type="Proteomes" id="UP000306416"/>
    </source>
</evidence>
<organism evidence="9 10">
    <name type="scientific">Geomonas terrae</name>
    <dbReference type="NCBI Taxonomy" id="2562681"/>
    <lineage>
        <taxon>Bacteria</taxon>
        <taxon>Pseudomonadati</taxon>
        <taxon>Thermodesulfobacteriota</taxon>
        <taxon>Desulfuromonadia</taxon>
        <taxon>Geobacterales</taxon>
        <taxon>Geobacteraceae</taxon>
        <taxon>Geomonas</taxon>
    </lineage>
</organism>
<dbReference type="InterPro" id="IPR020846">
    <property type="entry name" value="MFS_dom"/>
</dbReference>
<keyword evidence="6 7" id="KW-0472">Membrane</keyword>
<evidence type="ECO:0000256" key="2">
    <source>
        <dbReference type="ARBA" id="ARBA00022448"/>
    </source>
</evidence>
<comment type="subcellular location">
    <subcellularLocation>
        <location evidence="1">Cell membrane</location>
        <topology evidence="1">Multi-pass membrane protein</topology>
    </subcellularLocation>
</comment>
<dbReference type="GO" id="GO:0005886">
    <property type="term" value="C:plasma membrane"/>
    <property type="evidence" value="ECO:0007669"/>
    <property type="project" value="UniProtKB-SubCell"/>
</dbReference>
<feature type="domain" description="Major facilitator superfamily (MFS) profile" evidence="8">
    <location>
        <begin position="6"/>
        <end position="382"/>
    </location>
</feature>
<dbReference type="InterPro" id="IPR050171">
    <property type="entry name" value="MFS_Transporters"/>
</dbReference>
<comment type="caution">
    <text evidence="9">The sequence shown here is derived from an EMBL/GenBank/DDBJ whole genome shotgun (WGS) entry which is preliminary data.</text>
</comment>
<keyword evidence="5 7" id="KW-1133">Transmembrane helix</keyword>
<dbReference type="GO" id="GO:0022857">
    <property type="term" value="F:transmembrane transporter activity"/>
    <property type="evidence" value="ECO:0007669"/>
    <property type="project" value="InterPro"/>
</dbReference>
<feature type="transmembrane region" description="Helical" evidence="7">
    <location>
        <begin position="130"/>
        <end position="149"/>
    </location>
</feature>
<feature type="transmembrane region" description="Helical" evidence="7">
    <location>
        <begin position="238"/>
        <end position="258"/>
    </location>
</feature>
<keyword evidence="10" id="KW-1185">Reference proteome</keyword>
<dbReference type="PROSITE" id="PS50850">
    <property type="entry name" value="MFS"/>
    <property type="match status" value="1"/>
</dbReference>
<evidence type="ECO:0000256" key="4">
    <source>
        <dbReference type="ARBA" id="ARBA00022692"/>
    </source>
</evidence>
<dbReference type="PANTHER" id="PTHR23517">
    <property type="entry name" value="RESISTANCE PROTEIN MDTM, PUTATIVE-RELATED-RELATED"/>
    <property type="match status" value="1"/>
</dbReference>